<organism evidence="2 3">
    <name type="scientific">Crassaminicella indica</name>
    <dbReference type="NCBI Taxonomy" id="2855394"/>
    <lineage>
        <taxon>Bacteria</taxon>
        <taxon>Bacillati</taxon>
        <taxon>Bacillota</taxon>
        <taxon>Clostridia</taxon>
        <taxon>Eubacteriales</taxon>
        <taxon>Clostridiaceae</taxon>
        <taxon>Crassaminicella</taxon>
    </lineage>
</organism>
<evidence type="ECO:0000256" key="1">
    <source>
        <dbReference type="SAM" id="Phobius"/>
    </source>
</evidence>
<feature type="transmembrane region" description="Helical" evidence="1">
    <location>
        <begin position="7"/>
        <end position="27"/>
    </location>
</feature>
<dbReference type="EMBL" id="CP078093">
    <property type="protein sequence ID" value="QXM06291.1"/>
    <property type="molecule type" value="Genomic_DNA"/>
</dbReference>
<sequence>MKKNICIIIILLLMGVIIYCLIGTKVFNGNSNQIVTKDEISTNFVKKASLFKNNFNVNQDRQLQSFYSLEYTKEYEDLAKKNYQKAICVKDKYPEIKYVFDLIEDKLERADLEFKKGNNYLVISNYDAINELSNYALNYDKLKKGVVTPDVLYTIAKKNYDVLRSKLYNVKKEIINIELNNLTKNNFFDIFALEYTISNSIDSLPEYNFMEKHSRECNKQSFEDVMVINSRYGSDMLDYKFIKNELSKIILEDKENNRIDIQKIIDYNKKLYTELQKKETQIIKFKIKPEDSLMFNSFKYSMKGSLIKAKKSRNAGFNLLCTYHLLYTSLYYEEIKEILDFDKDYIDSVYLLERLYSEKNKLHSKLLCYNEKHFDCKWINDRFIDACSRTYNLLNEVKINKNDPELATFLRCYLSQNYMFMKVADRLLSYYEIISKE</sequence>
<protein>
    <submittedName>
        <fullName evidence="2">Uncharacterized protein</fullName>
    </submittedName>
</protein>
<gene>
    <name evidence="2" type="ORF">KVH43_00155</name>
</gene>
<dbReference type="RefSeq" id="WP_218282987.1">
    <property type="nucleotide sequence ID" value="NZ_CP078093.1"/>
</dbReference>
<keyword evidence="1" id="KW-1133">Transmembrane helix</keyword>
<evidence type="ECO:0000313" key="2">
    <source>
        <dbReference type="EMBL" id="QXM06291.1"/>
    </source>
</evidence>
<keyword evidence="1" id="KW-0472">Membrane</keyword>
<accession>A0ABX8RH63</accession>
<keyword evidence="1" id="KW-0812">Transmembrane</keyword>
<evidence type="ECO:0000313" key="3">
    <source>
        <dbReference type="Proteomes" id="UP000886818"/>
    </source>
</evidence>
<reference evidence="2" key="1">
    <citation type="submission" date="2021-07" db="EMBL/GenBank/DDBJ databases">
        <title>Complete genome sequence of Crassaminicella sp. 143-21, isolated from a deep-sea hydrothermal vent.</title>
        <authorList>
            <person name="Li X."/>
        </authorList>
    </citation>
    <scope>NUCLEOTIDE SEQUENCE</scope>
    <source>
        <strain evidence="2">143-21</strain>
    </source>
</reference>
<keyword evidence="3" id="KW-1185">Reference proteome</keyword>
<proteinExistence type="predicted"/>
<dbReference type="Proteomes" id="UP000886818">
    <property type="component" value="Chromosome"/>
</dbReference>
<name>A0ABX8RH63_9CLOT</name>